<dbReference type="Gene3D" id="1.10.150.130">
    <property type="match status" value="1"/>
</dbReference>
<keyword evidence="1" id="KW-0238">DNA-binding</keyword>
<sequence>MRIKKADKAWLEFVRWCRGHGLKALPAHPWTLAAYARWCESRLKYPQIARNVIVIARAHLMACVPSPDRDPIVARTLSVMEERHRAPPLRAALFNLEPSCKPRIAKKRTPQKQDAEPAKRQASRPPRLLRTAPRLASRRPDTP</sequence>
<evidence type="ECO:0000256" key="2">
    <source>
        <dbReference type="SAM" id="MobiDB-lite"/>
    </source>
</evidence>
<dbReference type="AlphaFoldDB" id="A0A380TBI6"/>
<dbReference type="GO" id="GO:0003677">
    <property type="term" value="F:DNA binding"/>
    <property type="evidence" value="ECO:0007669"/>
    <property type="project" value="UniProtKB-KW"/>
</dbReference>
<dbReference type="InterPro" id="IPR010998">
    <property type="entry name" value="Integrase_recombinase_N"/>
</dbReference>
<name>A0A380TBI6_9ZZZZ</name>
<protein>
    <submittedName>
        <fullName evidence="3">Uncharacterized protein</fullName>
    </submittedName>
</protein>
<evidence type="ECO:0000256" key="1">
    <source>
        <dbReference type="ARBA" id="ARBA00023125"/>
    </source>
</evidence>
<gene>
    <name evidence="3" type="ORF">DF3PB_1880002</name>
</gene>
<evidence type="ECO:0000313" key="3">
    <source>
        <dbReference type="EMBL" id="SUS05324.1"/>
    </source>
</evidence>
<dbReference type="SUPFAM" id="SSF47823">
    <property type="entry name" value="lambda integrase-like, N-terminal domain"/>
    <property type="match status" value="1"/>
</dbReference>
<proteinExistence type="predicted"/>
<accession>A0A380TBI6</accession>
<reference evidence="3" key="1">
    <citation type="submission" date="2018-07" db="EMBL/GenBank/DDBJ databases">
        <authorList>
            <person name="Quirk P.G."/>
            <person name="Krulwich T.A."/>
        </authorList>
    </citation>
    <scope>NUCLEOTIDE SEQUENCE</scope>
</reference>
<feature type="compositionally biased region" description="Low complexity" evidence="2">
    <location>
        <begin position="123"/>
        <end position="135"/>
    </location>
</feature>
<organism evidence="3">
    <name type="scientific">metagenome</name>
    <dbReference type="NCBI Taxonomy" id="256318"/>
    <lineage>
        <taxon>unclassified sequences</taxon>
        <taxon>metagenomes</taxon>
    </lineage>
</organism>
<dbReference type="EMBL" id="UIDG01000099">
    <property type="protein sequence ID" value="SUS05324.1"/>
    <property type="molecule type" value="Genomic_DNA"/>
</dbReference>
<feature type="region of interest" description="Disordered" evidence="2">
    <location>
        <begin position="100"/>
        <end position="143"/>
    </location>
</feature>